<name>A0A9W8E3Z9_9FUNG</name>
<keyword evidence="3" id="KW-1185">Reference proteome</keyword>
<evidence type="ECO:0000313" key="2">
    <source>
        <dbReference type="EMBL" id="KAJ1953292.1"/>
    </source>
</evidence>
<dbReference type="Proteomes" id="UP001150925">
    <property type="component" value="Unassembled WGS sequence"/>
</dbReference>
<evidence type="ECO:0000313" key="3">
    <source>
        <dbReference type="Proteomes" id="UP001150925"/>
    </source>
</evidence>
<protein>
    <submittedName>
        <fullName evidence="2">Peroxisome chaperone and import receptor</fullName>
    </submittedName>
</protein>
<feature type="region of interest" description="Disordered" evidence="1">
    <location>
        <begin position="98"/>
        <end position="167"/>
    </location>
</feature>
<keyword evidence="2" id="KW-0675">Receptor</keyword>
<accession>A0A9W8E3Z9</accession>
<dbReference type="PANTHER" id="PTHR12774">
    <property type="entry name" value="PEROXISOMAL BIOGENESIS FACTOR 19"/>
    <property type="match status" value="1"/>
</dbReference>
<feature type="non-terminal residue" evidence="2">
    <location>
        <position position="327"/>
    </location>
</feature>
<gene>
    <name evidence="2" type="primary">PEX19</name>
    <name evidence="2" type="ORF">IWQ62_006027</name>
</gene>
<dbReference type="GO" id="GO:0005778">
    <property type="term" value="C:peroxisomal membrane"/>
    <property type="evidence" value="ECO:0007669"/>
    <property type="project" value="TreeGrafter"/>
</dbReference>
<organism evidence="2 3">
    <name type="scientific">Dispira parvispora</name>
    <dbReference type="NCBI Taxonomy" id="1520584"/>
    <lineage>
        <taxon>Eukaryota</taxon>
        <taxon>Fungi</taxon>
        <taxon>Fungi incertae sedis</taxon>
        <taxon>Zoopagomycota</taxon>
        <taxon>Kickxellomycotina</taxon>
        <taxon>Dimargaritomycetes</taxon>
        <taxon>Dimargaritales</taxon>
        <taxon>Dimargaritaceae</taxon>
        <taxon>Dispira</taxon>
    </lineage>
</organism>
<evidence type="ECO:0000256" key="1">
    <source>
        <dbReference type="SAM" id="MobiDB-lite"/>
    </source>
</evidence>
<feature type="region of interest" description="Disordered" evidence="1">
    <location>
        <begin position="174"/>
        <end position="193"/>
    </location>
</feature>
<feature type="compositionally biased region" description="Low complexity" evidence="1">
    <location>
        <begin position="178"/>
        <end position="190"/>
    </location>
</feature>
<feature type="compositionally biased region" description="Acidic residues" evidence="1">
    <location>
        <begin position="17"/>
        <end position="27"/>
    </location>
</feature>
<reference evidence="2" key="1">
    <citation type="submission" date="2022-07" db="EMBL/GenBank/DDBJ databases">
        <title>Phylogenomic reconstructions and comparative analyses of Kickxellomycotina fungi.</title>
        <authorList>
            <person name="Reynolds N.K."/>
            <person name="Stajich J.E."/>
            <person name="Barry K."/>
            <person name="Grigoriev I.V."/>
            <person name="Crous P."/>
            <person name="Smith M.E."/>
        </authorList>
    </citation>
    <scope>NUCLEOTIDE SEQUENCE</scope>
    <source>
        <strain evidence="2">RSA 1196</strain>
    </source>
</reference>
<proteinExistence type="predicted"/>
<sequence length="327" mass="35858">MSSDTPSQQPTKTPADLDLDELLEDALDAFGDAQPPPRTTQQRNATTESSRPAEPTNTTTGSSLGSGFDDDFGQLFAQNMGEFISKLDNDRELQESMDTLLKTLQDTEGLPKEGTEGEVEDFDALIESLSGLQGPSGGEATTTADGPSVTTASSTASPSKPTGSFQDKIKSTLNKLDSSSQQAESHISSQEDSDMLKGMMDQMEGLLEGQNFEQMMEGILEQIMTKDVLYEPMKELADKYPAWLEANRDTLSAEDLDNFTRQAQYVRQIVEFYDASDYDEKSETAEGQKTIVNLMKEMQDCGQPPKDILKEIAPDMEIGENDMPKIP</sequence>
<dbReference type="GO" id="GO:0045046">
    <property type="term" value="P:protein import into peroxisome membrane"/>
    <property type="evidence" value="ECO:0007669"/>
    <property type="project" value="TreeGrafter"/>
</dbReference>
<dbReference type="AlphaFoldDB" id="A0A9W8E3Z9"/>
<dbReference type="PANTHER" id="PTHR12774:SF2">
    <property type="entry name" value="PEROXISOMAL BIOGENESIS FACTOR 19"/>
    <property type="match status" value="1"/>
</dbReference>
<feature type="region of interest" description="Disordered" evidence="1">
    <location>
        <begin position="1"/>
        <end position="73"/>
    </location>
</feature>
<dbReference type="OrthoDB" id="21292at2759"/>
<dbReference type="InterPro" id="IPR006708">
    <property type="entry name" value="Pex19"/>
</dbReference>
<feature type="compositionally biased region" description="Low complexity" evidence="1">
    <location>
        <begin position="146"/>
        <end position="164"/>
    </location>
</feature>
<comment type="caution">
    <text evidence="2">The sequence shown here is derived from an EMBL/GenBank/DDBJ whole genome shotgun (WGS) entry which is preliminary data.</text>
</comment>
<dbReference type="Gene3D" id="1.20.120.900">
    <property type="entry name" value="Pex19, mPTS binding domain"/>
    <property type="match status" value="1"/>
</dbReference>
<feature type="compositionally biased region" description="Polar residues" evidence="1">
    <location>
        <begin position="39"/>
        <end position="50"/>
    </location>
</feature>
<dbReference type="InterPro" id="IPR038322">
    <property type="entry name" value="Pex19_C_sf"/>
</dbReference>
<feature type="compositionally biased region" description="Low complexity" evidence="1">
    <location>
        <begin position="58"/>
        <end position="67"/>
    </location>
</feature>
<dbReference type="GO" id="GO:0033328">
    <property type="term" value="F:peroxisome membrane targeting sequence binding"/>
    <property type="evidence" value="ECO:0007669"/>
    <property type="project" value="TreeGrafter"/>
</dbReference>
<dbReference type="Pfam" id="PF04614">
    <property type="entry name" value="Pex19"/>
    <property type="match status" value="1"/>
</dbReference>
<feature type="compositionally biased region" description="Polar residues" evidence="1">
    <location>
        <begin position="1"/>
        <end position="12"/>
    </location>
</feature>
<dbReference type="EMBL" id="JANBPY010002917">
    <property type="protein sequence ID" value="KAJ1953292.1"/>
    <property type="molecule type" value="Genomic_DNA"/>
</dbReference>